<dbReference type="EMBL" id="FOLE01000001">
    <property type="protein sequence ID" value="SFB81164.1"/>
    <property type="molecule type" value="Genomic_DNA"/>
</dbReference>
<sequence length="143" mass="15632">MENKFTNIKERVLLIAENKGVSKEIFFANIGMTYGSFKGEAKKTPLNSDAIANILTIYSDISATWLLTGKGSMLIDADSASPAVEPSSISTAQQQTIEAQQQTIEAQQQTIAQQAMMVQMLMAQLEECKKSSTTTRIHVTQPS</sequence>
<protein>
    <recommendedName>
        <fullName evidence="3">Bacteriophage CI repressor helix-turn-helix domain-containing protein</fullName>
    </recommendedName>
</protein>
<reference evidence="1 2" key="1">
    <citation type="submission" date="2016-10" db="EMBL/GenBank/DDBJ databases">
        <authorList>
            <person name="de Groot N.N."/>
        </authorList>
    </citation>
    <scope>NUCLEOTIDE SEQUENCE [LARGE SCALE GENOMIC DNA]</scope>
    <source>
        <strain evidence="1 2">DSM 6793</strain>
    </source>
</reference>
<accession>A0A1I1E277</accession>
<dbReference type="AlphaFoldDB" id="A0A1I1E277"/>
<dbReference type="RefSeq" id="WP_091506985.1">
    <property type="nucleotide sequence ID" value="NZ_FOLE01000001.1"/>
</dbReference>
<evidence type="ECO:0008006" key="3">
    <source>
        <dbReference type="Google" id="ProtNLM"/>
    </source>
</evidence>
<evidence type="ECO:0000313" key="2">
    <source>
        <dbReference type="Proteomes" id="UP000199514"/>
    </source>
</evidence>
<dbReference type="Proteomes" id="UP000199514">
    <property type="component" value="Unassembled WGS sequence"/>
</dbReference>
<proteinExistence type="predicted"/>
<keyword evidence="2" id="KW-1185">Reference proteome</keyword>
<organism evidence="1 2">
    <name type="scientific">Flexibacter flexilis DSM 6793</name>
    <dbReference type="NCBI Taxonomy" id="927664"/>
    <lineage>
        <taxon>Bacteria</taxon>
        <taxon>Pseudomonadati</taxon>
        <taxon>Bacteroidota</taxon>
        <taxon>Cytophagia</taxon>
        <taxon>Cytophagales</taxon>
        <taxon>Flexibacteraceae</taxon>
        <taxon>Flexibacter</taxon>
    </lineage>
</organism>
<evidence type="ECO:0000313" key="1">
    <source>
        <dbReference type="EMBL" id="SFB81164.1"/>
    </source>
</evidence>
<gene>
    <name evidence="1" type="ORF">SAMN05421780_101584</name>
</gene>
<dbReference type="STRING" id="927664.SAMN05421780_101584"/>
<name>A0A1I1E277_9BACT</name>
<dbReference type="OrthoDB" id="839492at2"/>